<evidence type="ECO:0000313" key="1">
    <source>
        <dbReference type="EMBL" id="CEG02923.1"/>
    </source>
</evidence>
<dbReference type="EMBL" id="CBME010001249">
    <property type="protein sequence ID" value="CEG02923.1"/>
    <property type="molecule type" value="Genomic_DNA"/>
</dbReference>
<accession>A0A096PE45</accession>
<comment type="caution">
    <text evidence="1">The sequence shown here is derived from an EMBL/GenBank/DDBJ whole genome shotgun (WGS) entry which is preliminary data.</text>
</comment>
<organism evidence="1">
    <name type="scientific">Fusarium pseudograminearum CS3487</name>
    <dbReference type="NCBI Taxonomy" id="1318458"/>
    <lineage>
        <taxon>Eukaryota</taxon>
        <taxon>Fungi</taxon>
        <taxon>Dikarya</taxon>
        <taxon>Ascomycota</taxon>
        <taxon>Pezizomycotina</taxon>
        <taxon>Sordariomycetes</taxon>
        <taxon>Hypocreomycetidae</taxon>
        <taxon>Hypocreales</taxon>
        <taxon>Nectriaceae</taxon>
        <taxon>Fusarium</taxon>
    </lineage>
</organism>
<reference evidence="1" key="1">
    <citation type="submission" date="2013-05" db="EMBL/GenBank/DDBJ databases">
        <title>Draft genome sequences of six wheat associated Fusarium spp. isolates.</title>
        <authorList>
            <person name="Moolhuijzen P.M."/>
            <person name="Manners J.M."/>
            <person name="Wilcox S."/>
            <person name="Bellgard M.I."/>
            <person name="Gardiner D.M."/>
        </authorList>
    </citation>
    <scope>NUCLEOTIDE SEQUENCE</scope>
    <source>
        <strain evidence="1">CS3487</strain>
        <strain evidence="1">CS3487</strain>
    </source>
</reference>
<name>A0A096PE45_FUSPS</name>
<proteinExistence type="predicted"/>
<dbReference type="AlphaFoldDB" id="A0A096PE45"/>
<sequence>MQSEGPVWISNCHTKAAPSIVAQSELMRLLSAMADDVTTPANSICNPYRLEVVWMDSLVPNNLHHQPSCRPLLCDRSRLSSGFAHVTRAECDARVLNGDDVCDTQGQVVY</sequence>
<protein>
    <submittedName>
        <fullName evidence="1">WGS project CBME000000000 data, contig CS3487_c001255</fullName>
    </submittedName>
</protein>
<gene>
    <name evidence="1" type="ORF">BN848_0080790</name>
</gene>